<organism evidence="2 3">
    <name type="scientific">Spectribacter hydrogenoxidans</name>
    <dbReference type="NCBI Taxonomy" id="3075608"/>
    <lineage>
        <taxon>Bacteria</taxon>
        <taxon>Pseudomonadati</taxon>
        <taxon>Pseudomonadota</taxon>
        <taxon>Gammaproteobacteria</taxon>
        <taxon>Salinisphaerales</taxon>
        <taxon>Salinisphaeraceae</taxon>
        <taxon>Spectribacter</taxon>
    </lineage>
</organism>
<accession>A0ABU3C2W2</accession>
<dbReference type="InterPro" id="IPR033455">
    <property type="entry name" value="AbiEi_3_N"/>
</dbReference>
<reference evidence="2 3" key="1">
    <citation type="submission" date="2023-09" db="EMBL/GenBank/DDBJ databases">
        <authorList>
            <person name="Rey-Velasco X."/>
        </authorList>
    </citation>
    <scope>NUCLEOTIDE SEQUENCE [LARGE SCALE GENOMIC DNA]</scope>
    <source>
        <strain evidence="2 3">W335</strain>
    </source>
</reference>
<dbReference type="Pfam" id="PF11459">
    <property type="entry name" value="AbiEi_3"/>
    <property type="match status" value="1"/>
</dbReference>
<proteinExistence type="predicted"/>
<name>A0ABU3C2W2_9GAMM</name>
<dbReference type="Pfam" id="PF17194">
    <property type="entry name" value="AbiEi_3_N"/>
    <property type="match status" value="1"/>
</dbReference>
<dbReference type="RefSeq" id="WP_311653798.1">
    <property type="nucleotide sequence ID" value="NZ_JAVRIB010000015.1"/>
</dbReference>
<comment type="caution">
    <text evidence="2">The sequence shown here is derived from an EMBL/GenBank/DDBJ whole genome shotgun (WGS) entry which is preliminary data.</text>
</comment>
<keyword evidence="3" id="KW-1185">Reference proteome</keyword>
<protein>
    <submittedName>
        <fullName evidence="2">Type IV toxin-antitoxin system AbiEi family antitoxin domain-containing protein</fullName>
    </submittedName>
</protein>
<dbReference type="InterPro" id="IPR021561">
    <property type="entry name" value="AbiEi_3"/>
</dbReference>
<feature type="domain" description="Transcriptional regulator AbiEi antitoxin N-terminal" evidence="1">
    <location>
        <begin position="13"/>
        <end position="100"/>
    </location>
</feature>
<sequence>MRAHEGNIATSMTRISNLIAELPQGAVVGNAWLEQRSVSRDLAKHYVRSGWLQRVGVGGYAASRGKPTWQGAIWGLQQVKAPVWPGGITALAMQGYSQNVGFGAGGYGSGSFGRGPQVTLFSEPKFQLPAWFKRRDWGPEVSLHRASPFVEDVSDVAWQMVDWQDQQLKVSCPEQAAIELASLVRDEHSFEQLQHAMESLLTLRPKRMNRLLAACRSVKASRLVLLLGEYYKHPWTERLDRDQLNLGSGKRQLWAGGAMHPQYGITVSRSLLHG</sequence>
<evidence type="ECO:0000259" key="1">
    <source>
        <dbReference type="Pfam" id="PF17194"/>
    </source>
</evidence>
<dbReference type="EMBL" id="JAVRIB010000015">
    <property type="protein sequence ID" value="MDT0635897.1"/>
    <property type="molecule type" value="Genomic_DNA"/>
</dbReference>
<evidence type="ECO:0000313" key="3">
    <source>
        <dbReference type="Proteomes" id="UP001251857"/>
    </source>
</evidence>
<dbReference type="Proteomes" id="UP001251857">
    <property type="component" value="Unassembled WGS sequence"/>
</dbReference>
<gene>
    <name evidence="2" type="ORF">RM532_13155</name>
</gene>
<evidence type="ECO:0000313" key="2">
    <source>
        <dbReference type="EMBL" id="MDT0635897.1"/>
    </source>
</evidence>